<dbReference type="InterPro" id="IPR001126">
    <property type="entry name" value="UmuC"/>
</dbReference>
<keyword evidence="5" id="KW-0742">SOS response</keyword>
<protein>
    <submittedName>
        <fullName evidence="7">DNA repair protein</fullName>
    </submittedName>
</protein>
<evidence type="ECO:0000313" key="8">
    <source>
        <dbReference type="Proteomes" id="UP000185557"/>
    </source>
</evidence>
<dbReference type="PROSITE" id="PS50173">
    <property type="entry name" value="UMUC"/>
    <property type="match status" value="1"/>
</dbReference>
<evidence type="ECO:0000259" key="6">
    <source>
        <dbReference type="PROSITE" id="PS50173"/>
    </source>
</evidence>
<dbReference type="PANTHER" id="PTHR11076:SF34">
    <property type="entry name" value="PROTEIN UMUC"/>
    <property type="match status" value="1"/>
</dbReference>
<dbReference type="STRING" id="549789.NIES30_17875"/>
<comment type="similarity">
    <text evidence="1">Belongs to the DNA polymerase type-Y family.</text>
</comment>
<dbReference type="InterPro" id="IPR050116">
    <property type="entry name" value="DNA_polymerase-Y"/>
</dbReference>
<sequence>MFALVDCNSFFASCEKVFRPDLEGKPVVVLSNNDGCVVARSPEAKPLVAMQATLYPIQDLVNRGKIHAFSSNPVLYKDMSRRVIQTLQHFSPEVEQYSIDEAFLGLHGFTKADLGDYGQKIRTTVKQWTGIPVSVGIAKTKTLAKLAAHEAKRYPNLNGVLDFESLADPDAVLASLDVGEVWGIGKNLKAKLNGMGIKTVLQLKQADERVIKKKFGVLGLRTLLELRGTPCFPMEPVAAPVTMRIVSRSFGHLVTELSDIKEAVATYTTRCAEKLRADGLVAGHFTVSMRTSYYRPENQYGAARSVALDPPTNDTAVLIHEAMTLAEAAFTPGYEYLKAKVIATELTPVGEVQGSLFAAPVDTEKRDRLMAAMDNLNRKLSPDAVKFGAMGLKPTWAMRSEYFSQRYTTHWGEIPTVKAWQVSPIRQRDTAQAKL</sequence>
<dbReference type="CDD" id="cd01700">
    <property type="entry name" value="PolY_Pol_V_umuC"/>
    <property type="match status" value="1"/>
</dbReference>
<dbReference type="GO" id="GO:0003887">
    <property type="term" value="F:DNA-directed DNA polymerase activity"/>
    <property type="evidence" value="ECO:0007669"/>
    <property type="project" value="TreeGrafter"/>
</dbReference>
<dbReference type="AlphaFoldDB" id="A0A1U7J272"/>
<comment type="caution">
    <text evidence="7">The sequence shown here is derived from an EMBL/GenBank/DDBJ whole genome shotgun (WGS) entry which is preliminary data.</text>
</comment>
<dbReference type="OrthoDB" id="9808813at2"/>
<dbReference type="Pfam" id="PF00817">
    <property type="entry name" value="IMS"/>
    <property type="match status" value="1"/>
</dbReference>
<dbReference type="Gene3D" id="3.30.70.270">
    <property type="match status" value="1"/>
</dbReference>
<dbReference type="GO" id="GO:0042276">
    <property type="term" value="P:error-prone translesion synthesis"/>
    <property type="evidence" value="ECO:0007669"/>
    <property type="project" value="TreeGrafter"/>
</dbReference>
<dbReference type="InterPro" id="IPR043128">
    <property type="entry name" value="Rev_trsase/Diguanyl_cyclase"/>
</dbReference>
<reference evidence="7 8" key="1">
    <citation type="submission" date="2016-11" db="EMBL/GenBank/DDBJ databases">
        <title>Draft Genome Sequences of Nine Cyanobacterial Strains from Diverse Habitats.</title>
        <authorList>
            <person name="Zhu T."/>
            <person name="Hou S."/>
            <person name="Lu X."/>
            <person name="Hess W.R."/>
        </authorList>
    </citation>
    <scope>NUCLEOTIDE SEQUENCE [LARGE SCALE GENOMIC DNA]</scope>
    <source>
        <strain evidence="7 8">NIES-30</strain>
    </source>
</reference>
<feature type="domain" description="UmuC" evidence="6">
    <location>
        <begin position="2"/>
        <end position="185"/>
    </location>
</feature>
<dbReference type="Pfam" id="PF11799">
    <property type="entry name" value="IMS_C"/>
    <property type="match status" value="1"/>
</dbReference>
<dbReference type="InterPro" id="IPR043502">
    <property type="entry name" value="DNA/RNA_pol_sf"/>
</dbReference>
<proteinExistence type="inferred from homology"/>
<accession>A0A1U7J272</accession>
<dbReference type="Gene3D" id="3.40.1170.60">
    <property type="match status" value="1"/>
</dbReference>
<evidence type="ECO:0000256" key="4">
    <source>
        <dbReference type="ARBA" id="ARBA00023204"/>
    </source>
</evidence>
<dbReference type="GO" id="GO:0003684">
    <property type="term" value="F:damaged DNA binding"/>
    <property type="evidence" value="ECO:0007669"/>
    <property type="project" value="InterPro"/>
</dbReference>
<name>A0A1U7J272_9CYAN</name>
<dbReference type="GO" id="GO:0009432">
    <property type="term" value="P:SOS response"/>
    <property type="evidence" value="ECO:0007669"/>
    <property type="project" value="UniProtKB-KW"/>
</dbReference>
<keyword evidence="3" id="KW-0741">SOS mutagenesis</keyword>
<gene>
    <name evidence="7" type="ORF">NIES30_17875</name>
</gene>
<dbReference type="GO" id="GO:0006281">
    <property type="term" value="P:DNA repair"/>
    <property type="evidence" value="ECO:0007669"/>
    <property type="project" value="UniProtKB-KW"/>
</dbReference>
<keyword evidence="2" id="KW-0227">DNA damage</keyword>
<dbReference type="SUPFAM" id="SSF56672">
    <property type="entry name" value="DNA/RNA polymerases"/>
    <property type="match status" value="1"/>
</dbReference>
<dbReference type="InterPro" id="IPR017961">
    <property type="entry name" value="DNA_pol_Y-fam_little_finger"/>
</dbReference>
<evidence type="ECO:0000313" key="7">
    <source>
        <dbReference type="EMBL" id="OKH46164.1"/>
    </source>
</evidence>
<keyword evidence="8" id="KW-1185">Reference proteome</keyword>
<dbReference type="Pfam" id="PF13438">
    <property type="entry name" value="DUF4113"/>
    <property type="match status" value="1"/>
</dbReference>
<keyword evidence="4" id="KW-0234">DNA repair</keyword>
<dbReference type="Proteomes" id="UP000185557">
    <property type="component" value="Unassembled WGS sequence"/>
</dbReference>
<evidence type="ECO:0000256" key="2">
    <source>
        <dbReference type="ARBA" id="ARBA00022763"/>
    </source>
</evidence>
<dbReference type="Gene3D" id="1.10.150.20">
    <property type="entry name" value="5' to 3' exonuclease, C-terminal subdomain"/>
    <property type="match status" value="1"/>
</dbReference>
<dbReference type="InterPro" id="IPR025188">
    <property type="entry name" value="DUF4113"/>
</dbReference>
<organism evidence="7 8">
    <name type="scientific">Phormidium tenue NIES-30</name>
    <dbReference type="NCBI Taxonomy" id="549789"/>
    <lineage>
        <taxon>Bacteria</taxon>
        <taxon>Bacillati</taxon>
        <taxon>Cyanobacteriota</taxon>
        <taxon>Cyanophyceae</taxon>
        <taxon>Oscillatoriophycideae</taxon>
        <taxon>Oscillatoriales</taxon>
        <taxon>Oscillatoriaceae</taxon>
        <taxon>Phormidium</taxon>
    </lineage>
</organism>
<dbReference type="PANTHER" id="PTHR11076">
    <property type="entry name" value="DNA REPAIR POLYMERASE UMUC / TRANSFERASE FAMILY MEMBER"/>
    <property type="match status" value="1"/>
</dbReference>
<dbReference type="RefSeq" id="WP_073609795.1">
    <property type="nucleotide sequence ID" value="NZ_MRCG01000014.1"/>
</dbReference>
<evidence type="ECO:0000256" key="1">
    <source>
        <dbReference type="ARBA" id="ARBA00010945"/>
    </source>
</evidence>
<evidence type="ECO:0000256" key="5">
    <source>
        <dbReference type="ARBA" id="ARBA00023236"/>
    </source>
</evidence>
<dbReference type="GO" id="GO:0005829">
    <property type="term" value="C:cytosol"/>
    <property type="evidence" value="ECO:0007669"/>
    <property type="project" value="TreeGrafter"/>
</dbReference>
<evidence type="ECO:0000256" key="3">
    <source>
        <dbReference type="ARBA" id="ARBA00023199"/>
    </source>
</evidence>
<dbReference type="EMBL" id="MRCG01000014">
    <property type="protein sequence ID" value="OKH46164.1"/>
    <property type="molecule type" value="Genomic_DNA"/>
</dbReference>